<reference evidence="1" key="1">
    <citation type="submission" date="2023-04" db="EMBL/GenBank/DDBJ databases">
        <title>Ambrosiozyma monospora NBRC 10751.</title>
        <authorList>
            <person name="Ichikawa N."/>
            <person name="Sato H."/>
            <person name="Tonouchi N."/>
        </authorList>
    </citation>
    <scope>NUCLEOTIDE SEQUENCE</scope>
    <source>
        <strain evidence="1">NBRC 10751</strain>
    </source>
</reference>
<evidence type="ECO:0000313" key="2">
    <source>
        <dbReference type="Proteomes" id="UP001165064"/>
    </source>
</evidence>
<comment type="caution">
    <text evidence="1">The sequence shown here is derived from an EMBL/GenBank/DDBJ whole genome shotgun (WGS) entry which is preliminary data.</text>
</comment>
<gene>
    <name evidence="1" type="ORF">Amon02_000432100</name>
</gene>
<dbReference type="Proteomes" id="UP001165064">
    <property type="component" value="Unassembled WGS sequence"/>
</dbReference>
<protein>
    <submittedName>
        <fullName evidence="1">Unnamed protein product</fullName>
    </submittedName>
</protein>
<organism evidence="1 2">
    <name type="scientific">Ambrosiozyma monospora</name>
    <name type="common">Yeast</name>
    <name type="synonym">Endomycopsis monosporus</name>
    <dbReference type="NCBI Taxonomy" id="43982"/>
    <lineage>
        <taxon>Eukaryota</taxon>
        <taxon>Fungi</taxon>
        <taxon>Dikarya</taxon>
        <taxon>Ascomycota</taxon>
        <taxon>Saccharomycotina</taxon>
        <taxon>Pichiomycetes</taxon>
        <taxon>Pichiales</taxon>
        <taxon>Pichiaceae</taxon>
        <taxon>Ambrosiozyma</taxon>
    </lineage>
</organism>
<keyword evidence="2" id="KW-1185">Reference proteome</keyword>
<accession>A0ACB5T2R6</accession>
<proteinExistence type="predicted"/>
<name>A0ACB5T2R6_AMBMO</name>
<dbReference type="EMBL" id="BSXS01002932">
    <property type="protein sequence ID" value="GME80172.1"/>
    <property type="molecule type" value="Genomic_DNA"/>
</dbReference>
<sequence length="129" mass="15549">MIKYPWSKTSELPNQQIDLLCLRLQVFNRKNSASRPSRCRSIISKAYNKKWNRPENPQMTPHWLRNNIRGWLDQARELDLQTQADRTSGDPSKYTENIFKQSLRVLEYYEKHQQYERSRSLFTPSDTRE</sequence>
<evidence type="ECO:0000313" key="1">
    <source>
        <dbReference type="EMBL" id="GME80172.1"/>
    </source>
</evidence>